<reference evidence="3 4" key="1">
    <citation type="journal article" date="2012" name="Eukaryot. Cell">
        <title>Draft genome sequence of Wickerhamomyces ciferrii NRRL Y-1031 F-60-10.</title>
        <authorList>
            <person name="Schneider J."/>
            <person name="Andrea H."/>
            <person name="Blom J."/>
            <person name="Jaenicke S."/>
            <person name="Ruckert C."/>
            <person name="Schorsch C."/>
            <person name="Szczepanowski R."/>
            <person name="Farwick M."/>
            <person name="Goesmann A."/>
            <person name="Puhler A."/>
            <person name="Schaffer S."/>
            <person name="Tauch A."/>
            <person name="Kohler T."/>
            <person name="Brinkrolf K."/>
        </authorList>
    </citation>
    <scope>NUCLEOTIDE SEQUENCE [LARGE SCALE GENOMIC DNA]</scope>
    <source>
        <strain evidence="4">ATCC 14091 / BCRC 22168 / CBS 111 / JCM 3599 / NBRC 0793 / NRRL Y-1031 F-60-10</strain>
    </source>
</reference>
<dbReference type="InterPro" id="IPR032675">
    <property type="entry name" value="LRR_dom_sf"/>
</dbReference>
<dbReference type="EMBL" id="CAIF01000012">
    <property type="protein sequence ID" value="CCH41166.1"/>
    <property type="molecule type" value="Genomic_DNA"/>
</dbReference>
<dbReference type="AlphaFoldDB" id="K0KE15"/>
<dbReference type="Gene3D" id="3.80.10.10">
    <property type="entry name" value="Ribonuclease Inhibitor"/>
    <property type="match status" value="1"/>
</dbReference>
<evidence type="ECO:0000256" key="1">
    <source>
        <dbReference type="SAM" id="MobiDB-lite"/>
    </source>
</evidence>
<dbReference type="InParanoid" id="K0KE15"/>
<feature type="domain" description="F-box" evidence="2">
    <location>
        <begin position="1"/>
        <end position="45"/>
    </location>
</feature>
<dbReference type="PROSITE" id="PS50181">
    <property type="entry name" value="FBOX"/>
    <property type="match status" value="1"/>
</dbReference>
<dbReference type="Proteomes" id="UP000009328">
    <property type="component" value="Unassembled WGS sequence"/>
</dbReference>
<organism evidence="3 4">
    <name type="scientific">Wickerhamomyces ciferrii (strain ATCC 14091 / BCRC 22168 / CBS 111 / JCM 3599 / NBRC 0793 / NRRL Y-1031 F-60-10)</name>
    <name type="common">Yeast</name>
    <name type="synonym">Pichia ciferrii</name>
    <dbReference type="NCBI Taxonomy" id="1206466"/>
    <lineage>
        <taxon>Eukaryota</taxon>
        <taxon>Fungi</taxon>
        <taxon>Dikarya</taxon>
        <taxon>Ascomycota</taxon>
        <taxon>Saccharomycotina</taxon>
        <taxon>Saccharomycetes</taxon>
        <taxon>Phaffomycetales</taxon>
        <taxon>Wickerhamomycetaceae</taxon>
        <taxon>Wickerhamomyces</taxon>
    </lineage>
</organism>
<feature type="region of interest" description="Disordered" evidence="1">
    <location>
        <begin position="625"/>
        <end position="644"/>
    </location>
</feature>
<dbReference type="HOGENOM" id="CLU_410609_0_0_1"/>
<dbReference type="InterPro" id="IPR001810">
    <property type="entry name" value="F-box_dom"/>
</dbReference>
<gene>
    <name evidence="3" type="ORF">BN7_703</name>
</gene>
<evidence type="ECO:0000313" key="3">
    <source>
        <dbReference type="EMBL" id="CCH41166.1"/>
    </source>
</evidence>
<sequence>MNFTELPTEIQVSIIKQLYPSDLLNIVQHIPEWKHLITSDIFRIVTNDLSELKLKYGLSDDFYLDYKCNLDRNVDRDTYRKLRNEYYEKETNNTVLDPSLLKGFKGALLIEIYQHKASLTKFDDHLLEHDPIEIFWHTSTKCNKFEFLHGFVQASQRTRLKKLKILIGADDELNNKSHEQYEILSLPLGISSNKLHIPFVKSLHFSFQELSGYSLTDMKTVIPDLESVNIAFEDIYDDYINKKFHGSTSTLGLVEDWNEPWVDPSWSGPSLGYDKSGLDEFFETNVGGSFDFLKYFQLKYFHNSRFNLFKNLQLSNLEKLLIDSASINSIKDLDLPNLKTLDIKNSAIYEISNLSLNSLQKFSIELKYAHLISLRDRFDHIRPTIQNMKSSSLKTFSLTSSFKIKKISDLEFPSLQTITIRSYNVSNKAFERLINLASPQLENIIIEKFLLDKLYPLFQNSPNLKNISISSCPDFNIEKMGSLSALESLILTGMQSIQDFNKISLPALQNMEIRTIPETRLSMENCSFKNLKTLAIYRNSALYYIQDSTLTFLNNDIPQLKKVSISGQQITNHFSTEPYPDLEELTIAKLKSIEILPSNRLKMLDLSKNPTIIEINKSDQLPNLKEYKKPGTINRKVGKKRRKK</sequence>
<comment type="caution">
    <text evidence="3">The sequence shown here is derived from an EMBL/GenBank/DDBJ whole genome shotgun (WGS) entry which is preliminary data.</text>
</comment>
<accession>K0KE15</accession>
<evidence type="ECO:0000259" key="2">
    <source>
        <dbReference type="PROSITE" id="PS50181"/>
    </source>
</evidence>
<name>K0KE15_WICCF</name>
<keyword evidence="4" id="KW-1185">Reference proteome</keyword>
<dbReference type="SUPFAM" id="SSF52058">
    <property type="entry name" value="L domain-like"/>
    <property type="match status" value="1"/>
</dbReference>
<protein>
    <submittedName>
        <fullName evidence="3">Internalin-I</fullName>
    </submittedName>
</protein>
<evidence type="ECO:0000313" key="4">
    <source>
        <dbReference type="Proteomes" id="UP000009328"/>
    </source>
</evidence>
<proteinExistence type="predicted"/>